<dbReference type="PANTHER" id="PTHR43861:SF1">
    <property type="entry name" value="TRANS-ACONITATE 2-METHYLTRANSFERASE"/>
    <property type="match status" value="1"/>
</dbReference>
<dbReference type="Proteomes" id="UP000635565">
    <property type="component" value="Unassembled WGS sequence"/>
</dbReference>
<dbReference type="SUPFAM" id="SSF53335">
    <property type="entry name" value="S-adenosyl-L-methionine-dependent methyltransferases"/>
    <property type="match status" value="1"/>
</dbReference>
<comment type="caution">
    <text evidence="4">The sequence shown here is derived from an EMBL/GenBank/DDBJ whole genome shotgun (WGS) entry which is preliminary data.</text>
</comment>
<keyword evidence="5" id="KW-1185">Reference proteome</keyword>
<dbReference type="InterPro" id="IPR029063">
    <property type="entry name" value="SAM-dependent_MTases_sf"/>
</dbReference>
<dbReference type="InterPro" id="IPR041698">
    <property type="entry name" value="Methyltransf_25"/>
</dbReference>
<dbReference type="PANTHER" id="PTHR43861">
    <property type="entry name" value="TRANS-ACONITATE 2-METHYLTRANSFERASE-RELATED"/>
    <property type="match status" value="1"/>
</dbReference>
<evidence type="ECO:0000256" key="2">
    <source>
        <dbReference type="ARBA" id="ARBA00022679"/>
    </source>
</evidence>
<feature type="domain" description="Methyltransferase" evidence="3">
    <location>
        <begin position="57"/>
        <end position="144"/>
    </location>
</feature>
<evidence type="ECO:0000313" key="5">
    <source>
        <dbReference type="Proteomes" id="UP000635565"/>
    </source>
</evidence>
<gene>
    <name evidence="4" type="ORF">KSZ_35340</name>
</gene>
<name>A0ABQ3VI76_9CHLR</name>
<dbReference type="Pfam" id="PF13649">
    <property type="entry name" value="Methyltransf_25"/>
    <property type="match status" value="1"/>
</dbReference>
<dbReference type="EMBL" id="BNJJ01000009">
    <property type="protein sequence ID" value="GHO85528.1"/>
    <property type="molecule type" value="Genomic_DNA"/>
</dbReference>
<evidence type="ECO:0000256" key="1">
    <source>
        <dbReference type="ARBA" id="ARBA00022603"/>
    </source>
</evidence>
<keyword evidence="2" id="KW-0808">Transferase</keyword>
<sequence>MSVTVMDTYQQVIETLRQSYNREKAEQRNQMVKEPWKVTERQHFLDLLHQEGKNTLLEIGAGTGVDSLFFQEQGLQVVCTDLSPDMVDLCHEKDLDAHVMDFLGLNFPEKPFDAIYALNCLLHVPTAELPAVLQKLRDLLRPGGLFFLGVYGGFEEEGIHKDDQHQPPRFFSHHTDDFMRQATAPYFDLVSFKAIPMQGQYWHFQSMILRTRA</sequence>
<evidence type="ECO:0000259" key="3">
    <source>
        <dbReference type="Pfam" id="PF13649"/>
    </source>
</evidence>
<organism evidence="4 5">
    <name type="scientific">Dictyobacter formicarum</name>
    <dbReference type="NCBI Taxonomy" id="2778368"/>
    <lineage>
        <taxon>Bacteria</taxon>
        <taxon>Bacillati</taxon>
        <taxon>Chloroflexota</taxon>
        <taxon>Ktedonobacteria</taxon>
        <taxon>Ktedonobacterales</taxon>
        <taxon>Dictyobacteraceae</taxon>
        <taxon>Dictyobacter</taxon>
    </lineage>
</organism>
<accession>A0ABQ3VI76</accession>
<proteinExistence type="predicted"/>
<dbReference type="Gene3D" id="3.40.50.150">
    <property type="entry name" value="Vaccinia Virus protein VP39"/>
    <property type="match status" value="1"/>
</dbReference>
<evidence type="ECO:0000313" key="4">
    <source>
        <dbReference type="EMBL" id="GHO85528.1"/>
    </source>
</evidence>
<keyword evidence="1" id="KW-0489">Methyltransferase</keyword>
<protein>
    <recommendedName>
        <fullName evidence="3">Methyltransferase domain-containing protein</fullName>
    </recommendedName>
</protein>
<dbReference type="CDD" id="cd02440">
    <property type="entry name" value="AdoMet_MTases"/>
    <property type="match status" value="1"/>
</dbReference>
<reference evidence="4 5" key="1">
    <citation type="journal article" date="2021" name="Int. J. Syst. Evol. Microbiol.">
        <title>Reticulibacter mediterranei gen. nov., sp. nov., within the new family Reticulibacteraceae fam. nov., and Ktedonospora formicarum gen. nov., sp. nov., Ktedonobacter robiniae sp. nov., Dictyobacter formicarum sp. nov. and Dictyobacter arantiisoli sp. nov., belonging to the class Ktedonobacteria.</title>
        <authorList>
            <person name="Yabe S."/>
            <person name="Zheng Y."/>
            <person name="Wang C.M."/>
            <person name="Sakai Y."/>
            <person name="Abe K."/>
            <person name="Yokota A."/>
            <person name="Donadio S."/>
            <person name="Cavaletti L."/>
            <person name="Monciardini P."/>
        </authorList>
    </citation>
    <scope>NUCLEOTIDE SEQUENCE [LARGE SCALE GENOMIC DNA]</scope>
    <source>
        <strain evidence="4 5">SOSP1-9</strain>
    </source>
</reference>